<sequence>MTIIEETDWAGLHDRNGSAHPDTPALLLGLTSDDPYAVEAGLAHLSLELIEYPNVYSAAVPAARYVAGLVGDPRCPRRADLLAWLGRVVDAVSDAMVREFVDLAGYSPLDYPTSTFQQIRELRPQLVASVEACVDDPNPVVSRAARAAVAGIRA</sequence>
<keyword evidence="2" id="KW-1185">Reference proteome</keyword>
<name>A0A239P8U9_9ACTN</name>
<organism evidence="1 2">
    <name type="scientific">Asanoa hainanensis</name>
    <dbReference type="NCBI Taxonomy" id="560556"/>
    <lineage>
        <taxon>Bacteria</taxon>
        <taxon>Bacillati</taxon>
        <taxon>Actinomycetota</taxon>
        <taxon>Actinomycetes</taxon>
        <taxon>Micromonosporales</taxon>
        <taxon>Micromonosporaceae</taxon>
        <taxon>Asanoa</taxon>
    </lineage>
</organism>
<evidence type="ECO:0000313" key="2">
    <source>
        <dbReference type="Proteomes" id="UP000198362"/>
    </source>
</evidence>
<proteinExistence type="predicted"/>
<gene>
    <name evidence="1" type="ORF">SAMN05421812_11550</name>
</gene>
<evidence type="ECO:0008006" key="3">
    <source>
        <dbReference type="Google" id="ProtNLM"/>
    </source>
</evidence>
<dbReference type="EMBL" id="FZPH01000015">
    <property type="protein sequence ID" value="SNT63303.1"/>
    <property type="molecule type" value="Genomic_DNA"/>
</dbReference>
<accession>A0A239P8U9</accession>
<dbReference type="RefSeq" id="WP_089254021.1">
    <property type="nucleotide sequence ID" value="NZ_FZPH01000015.1"/>
</dbReference>
<evidence type="ECO:0000313" key="1">
    <source>
        <dbReference type="EMBL" id="SNT63303.1"/>
    </source>
</evidence>
<dbReference type="Proteomes" id="UP000198362">
    <property type="component" value="Unassembled WGS sequence"/>
</dbReference>
<reference evidence="1 2" key="1">
    <citation type="submission" date="2017-06" db="EMBL/GenBank/DDBJ databases">
        <authorList>
            <person name="Kim H.J."/>
            <person name="Triplett B.A."/>
        </authorList>
    </citation>
    <scope>NUCLEOTIDE SEQUENCE [LARGE SCALE GENOMIC DNA]</scope>
    <source>
        <strain evidence="1 2">CGMCC 4.5593</strain>
    </source>
</reference>
<protein>
    <recommendedName>
        <fullName evidence="3">HEAT repeat-containing protein</fullName>
    </recommendedName>
</protein>
<dbReference type="OrthoDB" id="292843at2"/>
<dbReference type="AlphaFoldDB" id="A0A239P8U9"/>